<evidence type="ECO:0000313" key="2">
    <source>
        <dbReference type="Proteomes" id="UP001596044"/>
    </source>
</evidence>
<dbReference type="Proteomes" id="UP001596044">
    <property type="component" value="Unassembled WGS sequence"/>
</dbReference>
<dbReference type="SUPFAM" id="SSF55331">
    <property type="entry name" value="Tautomerase/MIF"/>
    <property type="match status" value="1"/>
</dbReference>
<dbReference type="EMBL" id="JBHSMJ010000031">
    <property type="protein sequence ID" value="MFC5451295.1"/>
    <property type="molecule type" value="Genomic_DNA"/>
</dbReference>
<dbReference type="InterPro" id="IPR037479">
    <property type="entry name" value="Tauto_MSAD"/>
</dbReference>
<dbReference type="PANTHER" id="PTHR38460:SF1">
    <property type="entry name" value="TAUTOMERASE YOLI-RELATED"/>
    <property type="match status" value="1"/>
</dbReference>
<accession>A0ABW0KDA5</accession>
<protein>
    <submittedName>
        <fullName evidence="1">Tautomerase family protein</fullName>
    </submittedName>
</protein>
<comment type="caution">
    <text evidence="1">The sequence shown here is derived from an EMBL/GenBank/DDBJ whole genome shotgun (WGS) entry which is preliminary data.</text>
</comment>
<dbReference type="Gene3D" id="3.30.429.10">
    <property type="entry name" value="Macrophage Migration Inhibitory Factor"/>
    <property type="match status" value="1"/>
</dbReference>
<dbReference type="RefSeq" id="WP_270878077.1">
    <property type="nucleotide sequence ID" value="NZ_JAQFVF010000015.1"/>
</dbReference>
<organism evidence="1 2">
    <name type="scientific">Paenibacillus aestuarii</name>
    <dbReference type="NCBI Taxonomy" id="516965"/>
    <lineage>
        <taxon>Bacteria</taxon>
        <taxon>Bacillati</taxon>
        <taxon>Bacillota</taxon>
        <taxon>Bacilli</taxon>
        <taxon>Bacillales</taxon>
        <taxon>Paenibacillaceae</taxon>
        <taxon>Paenibacillus</taxon>
    </lineage>
</organism>
<reference evidence="2" key="1">
    <citation type="journal article" date="2019" name="Int. J. Syst. Evol. Microbiol.">
        <title>The Global Catalogue of Microorganisms (GCM) 10K type strain sequencing project: providing services to taxonomists for standard genome sequencing and annotation.</title>
        <authorList>
            <consortium name="The Broad Institute Genomics Platform"/>
            <consortium name="The Broad Institute Genome Sequencing Center for Infectious Disease"/>
            <person name="Wu L."/>
            <person name="Ma J."/>
        </authorList>
    </citation>
    <scope>NUCLEOTIDE SEQUENCE [LARGE SCALE GENOMIC DNA]</scope>
    <source>
        <strain evidence="2">KACC 11904</strain>
    </source>
</reference>
<dbReference type="Pfam" id="PF14552">
    <property type="entry name" value="Tautomerase_2"/>
    <property type="match status" value="1"/>
</dbReference>
<name>A0ABW0KDA5_9BACL</name>
<keyword evidence="2" id="KW-1185">Reference proteome</keyword>
<proteinExistence type="predicted"/>
<dbReference type="InterPro" id="IPR014347">
    <property type="entry name" value="Tautomerase/MIF_sf"/>
</dbReference>
<sequence length="133" mass="15474">MPFIRVSYMEKQYASHQLPLISQTIMEAIIKHFQVPEDDCFQVFHAHKREEFVYSKNYLNIERSDGVLFIQITCKSGRTTEQKTRLYETLATTLSKAVPMRQENVFVVLVENEFADWSFGNGAAQMLQSTEEV</sequence>
<dbReference type="PANTHER" id="PTHR38460">
    <property type="entry name" value="TAUTOMERASE YOLI-RELATED"/>
    <property type="match status" value="1"/>
</dbReference>
<gene>
    <name evidence="1" type="ORF">ACFPOG_23960</name>
</gene>
<evidence type="ECO:0000313" key="1">
    <source>
        <dbReference type="EMBL" id="MFC5451295.1"/>
    </source>
</evidence>